<gene>
    <name evidence="13" type="ORF">FHS00_001753</name>
</gene>
<comment type="similarity">
    <text evidence="3">Belongs to the class-II pyridoxal-phosphate-dependent aminotransferase family. Histidinol-phosphate aminotransferase subfamily.</text>
</comment>
<reference evidence="13 14" key="1">
    <citation type="submission" date="2020-08" db="EMBL/GenBank/DDBJ databases">
        <title>Genomic Encyclopedia of Type Strains, Phase III (KMG-III): the genomes of soil and plant-associated and newly described type strains.</title>
        <authorList>
            <person name="Whitman W."/>
        </authorList>
    </citation>
    <scope>NUCLEOTIDE SEQUENCE [LARGE SCALE GENOMIC DNA]</scope>
    <source>
        <strain evidence="13 14">CECT 8572</strain>
    </source>
</reference>
<dbReference type="Gene3D" id="3.90.1150.10">
    <property type="entry name" value="Aspartate Aminotransferase, domain 1"/>
    <property type="match status" value="1"/>
</dbReference>
<evidence type="ECO:0000313" key="13">
    <source>
        <dbReference type="EMBL" id="MBB3712176.1"/>
    </source>
</evidence>
<evidence type="ECO:0000313" key="14">
    <source>
        <dbReference type="Proteomes" id="UP000576152"/>
    </source>
</evidence>
<keyword evidence="8 11" id="KW-0663">Pyridoxal phosphate</keyword>
<evidence type="ECO:0000256" key="6">
    <source>
        <dbReference type="ARBA" id="ARBA00022605"/>
    </source>
</evidence>
<comment type="pathway">
    <text evidence="2">Amino-acid biosynthesis; L-histidine biosynthesis; L-histidine from 5-phospho-alpha-D-ribose 1-diphosphate: step 7/9.</text>
</comment>
<evidence type="ECO:0000256" key="7">
    <source>
        <dbReference type="ARBA" id="ARBA00022679"/>
    </source>
</evidence>
<dbReference type="RefSeq" id="WP_183471900.1">
    <property type="nucleotide sequence ID" value="NZ_JACIBX010000005.1"/>
</dbReference>
<dbReference type="GO" id="GO:0004400">
    <property type="term" value="F:histidinol-phosphate transaminase activity"/>
    <property type="evidence" value="ECO:0007669"/>
    <property type="project" value="UniProtKB-EC"/>
</dbReference>
<comment type="catalytic activity">
    <reaction evidence="10">
        <text>L-histidinol phosphate + 2-oxoglutarate = 3-(imidazol-4-yl)-2-oxopropyl phosphate + L-glutamate</text>
        <dbReference type="Rhea" id="RHEA:23744"/>
        <dbReference type="ChEBI" id="CHEBI:16810"/>
        <dbReference type="ChEBI" id="CHEBI:29985"/>
        <dbReference type="ChEBI" id="CHEBI:57766"/>
        <dbReference type="ChEBI" id="CHEBI:57980"/>
        <dbReference type="EC" id="2.6.1.9"/>
    </reaction>
</comment>
<evidence type="ECO:0000256" key="5">
    <source>
        <dbReference type="ARBA" id="ARBA00022576"/>
    </source>
</evidence>
<evidence type="ECO:0000256" key="10">
    <source>
        <dbReference type="ARBA" id="ARBA00047481"/>
    </source>
</evidence>
<dbReference type="InterPro" id="IPR015424">
    <property type="entry name" value="PyrdxlP-dep_Trfase"/>
</dbReference>
<dbReference type="InterPro" id="IPR015422">
    <property type="entry name" value="PyrdxlP-dep_Trfase_small"/>
</dbReference>
<evidence type="ECO:0000256" key="11">
    <source>
        <dbReference type="RuleBase" id="RU003693"/>
    </source>
</evidence>
<keyword evidence="9" id="KW-0368">Histidine biosynthesis</keyword>
<organism evidence="13 14">
    <name type="scientific">Limimaricola variabilis</name>
    <dbReference type="NCBI Taxonomy" id="1492771"/>
    <lineage>
        <taxon>Bacteria</taxon>
        <taxon>Pseudomonadati</taxon>
        <taxon>Pseudomonadota</taxon>
        <taxon>Alphaproteobacteria</taxon>
        <taxon>Rhodobacterales</taxon>
        <taxon>Paracoccaceae</taxon>
        <taxon>Limimaricola</taxon>
    </lineage>
</organism>
<evidence type="ECO:0000256" key="9">
    <source>
        <dbReference type="ARBA" id="ARBA00023102"/>
    </source>
</evidence>
<dbReference type="SUPFAM" id="SSF53383">
    <property type="entry name" value="PLP-dependent transferases"/>
    <property type="match status" value="1"/>
</dbReference>
<protein>
    <recommendedName>
        <fullName evidence="4">histidinol-phosphate transaminase</fullName>
        <ecNumber evidence="4">2.6.1.9</ecNumber>
    </recommendedName>
</protein>
<comment type="caution">
    <text evidence="13">The sequence shown here is derived from an EMBL/GenBank/DDBJ whole genome shotgun (WGS) entry which is preliminary data.</text>
</comment>
<dbReference type="PANTHER" id="PTHR43643:SF6">
    <property type="entry name" value="HISTIDINOL-PHOSPHATE AMINOTRANSFERASE"/>
    <property type="match status" value="1"/>
</dbReference>
<dbReference type="PANTHER" id="PTHR43643">
    <property type="entry name" value="HISTIDINOL-PHOSPHATE AMINOTRANSFERASE 2"/>
    <property type="match status" value="1"/>
</dbReference>
<comment type="cofactor">
    <cofactor evidence="1 11">
        <name>pyridoxal 5'-phosphate</name>
        <dbReference type="ChEBI" id="CHEBI:597326"/>
    </cofactor>
</comment>
<dbReference type="NCBIfam" id="NF006014">
    <property type="entry name" value="PRK08153.1"/>
    <property type="match status" value="1"/>
</dbReference>
<sequence>MTDPRLTPLAAALPDVVPFVGPETQERRRGRAFRARLGANENVFGPSPRVLEAIRKAAPDVWMYGDPEAHELRQAIAAHHGVDPKHVRVGEGIDGLLGLLVRLTVGPGDWVVTSEGGYPTFDFHVEGFGGRIERVPYADDRVDARGLIDRADWTGAKLVYIANPDNPMGGMHGAEAIRQMIEALPADALLVLDEAYAEFAPAEELPEIAPADSRVIRLRTFSKAYGLAGARVGYAIGPAPLIAAFDRVRNHFGLGRLSQVAAVAALGDGDHLTHVVTQVAAARARIAAIAHDAGLVPLPSSTNFVAIDCGGDGALARRVMQELAARDVFVRMPGVAPLDRCIRISAGSEADLDALAQALPAALEAARAAN</sequence>
<accession>A0ABR6HNP0</accession>
<dbReference type="InterPro" id="IPR015421">
    <property type="entry name" value="PyrdxlP-dep_Trfase_major"/>
</dbReference>
<evidence type="ECO:0000256" key="3">
    <source>
        <dbReference type="ARBA" id="ARBA00007970"/>
    </source>
</evidence>
<name>A0ABR6HNP0_9RHOB</name>
<keyword evidence="6" id="KW-0028">Amino-acid biosynthesis</keyword>
<dbReference type="Gene3D" id="3.40.640.10">
    <property type="entry name" value="Type I PLP-dependent aspartate aminotransferase-like (Major domain)"/>
    <property type="match status" value="1"/>
</dbReference>
<dbReference type="Proteomes" id="UP000576152">
    <property type="component" value="Unassembled WGS sequence"/>
</dbReference>
<dbReference type="InterPro" id="IPR004839">
    <property type="entry name" value="Aminotransferase_I/II_large"/>
</dbReference>
<evidence type="ECO:0000256" key="2">
    <source>
        <dbReference type="ARBA" id="ARBA00005011"/>
    </source>
</evidence>
<proteinExistence type="inferred from homology"/>
<evidence type="ECO:0000256" key="4">
    <source>
        <dbReference type="ARBA" id="ARBA00012748"/>
    </source>
</evidence>
<dbReference type="PROSITE" id="PS00599">
    <property type="entry name" value="AA_TRANSFER_CLASS_2"/>
    <property type="match status" value="1"/>
</dbReference>
<evidence type="ECO:0000256" key="8">
    <source>
        <dbReference type="ARBA" id="ARBA00022898"/>
    </source>
</evidence>
<dbReference type="CDD" id="cd00609">
    <property type="entry name" value="AAT_like"/>
    <property type="match status" value="1"/>
</dbReference>
<keyword evidence="7 13" id="KW-0808">Transferase</keyword>
<dbReference type="EC" id="2.6.1.9" evidence="4"/>
<evidence type="ECO:0000256" key="1">
    <source>
        <dbReference type="ARBA" id="ARBA00001933"/>
    </source>
</evidence>
<keyword evidence="5 13" id="KW-0032">Aminotransferase</keyword>
<dbReference type="EMBL" id="JACIBX010000005">
    <property type="protein sequence ID" value="MBB3712176.1"/>
    <property type="molecule type" value="Genomic_DNA"/>
</dbReference>
<dbReference type="InterPro" id="IPR001917">
    <property type="entry name" value="Aminotrans_II_pyridoxalP_BS"/>
</dbReference>
<keyword evidence="14" id="KW-1185">Reference proteome</keyword>
<feature type="domain" description="Aminotransferase class I/classII large" evidence="12">
    <location>
        <begin position="37"/>
        <end position="359"/>
    </location>
</feature>
<dbReference type="Pfam" id="PF00155">
    <property type="entry name" value="Aminotran_1_2"/>
    <property type="match status" value="1"/>
</dbReference>
<dbReference type="InterPro" id="IPR050106">
    <property type="entry name" value="HistidinolP_aminotransfase"/>
</dbReference>
<evidence type="ECO:0000259" key="12">
    <source>
        <dbReference type="Pfam" id="PF00155"/>
    </source>
</evidence>